<feature type="compositionally biased region" description="Acidic residues" evidence="9">
    <location>
        <begin position="471"/>
        <end position="480"/>
    </location>
</feature>
<feature type="compositionally biased region" description="Gly residues" evidence="9">
    <location>
        <begin position="690"/>
        <end position="712"/>
    </location>
</feature>
<sequence length="712" mass="74176">PILPIAAPAPSPFKAPANPSIPQDLAVIAELVNTYQAVGSLPPLTISAAEKRKQVEASIRARMEALKNGKGKEKVVEPSTSDEGAQAVSGEEEAAAGSLSGGQAGSEQPMSLEDATALRSELDKFVGEEAEGGNPEFVFSDSPAPSPRKRPMTFETIDDDEEPTSSDPIVSAHEAPLPPVPQPPFARLPAGETLSLAGEVVSWMRERKVEAWWDAQEVKAESSRMAAEAAAALAVSTEKDLEAAVDAEMEEGEVEEPVAAGSSSAPEAVAPPKAVNDVPRFSSSGTIVIRAMQERPGQEGWLEEGSVVCHSDGRVLGFVSDTFGPLTAPFYSVRLPPPPFPLPSNSSLTPLTRLSYPTNPQYRSFVNMLAVQDPRFKGSDASNIHDEEVGEDEAEWSDDEMEAEAKKRRKNKRSESRVSMGMEERDNGRGGWAVGHGGTGWGGGVSHQLPVRPHFDYVPEDASDAASFYGGEEDEGDDGMISEAGSSASRRPAPMPYDLDEMGETGPRGGRGRGGGRGGRGGGGGGRGRGRGGNAGPSGANPARPAFGLPQRPQFEPQFADAPPIQMGFDSTGNIGLPLPHASLPAPHTSASPSQPGFYAAQQSAGPSTSQAGPFGIQHVDQYRPKQAQGLQYPQHPYHPAVGSAPDMGGGNGGGGGGPAINPRFAAQYQQMQLMSHLAAWQGQAQAQGQGEGGQGGQGGGQGGYGGGGYSE</sequence>
<dbReference type="GeneID" id="77725359"/>
<dbReference type="InterPro" id="IPR040309">
    <property type="entry name" value="Naf1"/>
</dbReference>
<keyword evidence="8" id="KW-0539">Nucleus</keyword>
<keyword evidence="11" id="KW-1185">Reference proteome</keyword>
<evidence type="ECO:0000256" key="5">
    <source>
        <dbReference type="ARBA" id="ARBA00022552"/>
    </source>
</evidence>
<feature type="region of interest" description="Disordered" evidence="9">
    <location>
        <begin position="679"/>
        <end position="712"/>
    </location>
</feature>
<name>A0AA38LRG4_9TREE</name>
<evidence type="ECO:0000256" key="9">
    <source>
        <dbReference type="SAM" id="MobiDB-lite"/>
    </source>
</evidence>
<gene>
    <name evidence="10" type="ORF">MKK02DRAFT_19824</name>
</gene>
<proteinExistence type="inferred from homology"/>
<keyword evidence="5" id="KW-0698">rRNA processing</keyword>
<dbReference type="PANTHER" id="PTHR31633">
    <property type="entry name" value="H/ACA RIBONUCLEOPROTEIN COMPLEX NON-CORE SUBUNIT NAF1"/>
    <property type="match status" value="1"/>
</dbReference>
<evidence type="ECO:0000256" key="7">
    <source>
        <dbReference type="ARBA" id="ARBA00022884"/>
    </source>
</evidence>
<dbReference type="PANTHER" id="PTHR31633:SF1">
    <property type="entry name" value="H_ACA RIBONUCLEOPROTEIN COMPLEX NON-CORE SUBUNIT NAF1"/>
    <property type="match status" value="1"/>
</dbReference>
<evidence type="ECO:0000256" key="6">
    <source>
        <dbReference type="ARBA" id="ARBA00022553"/>
    </source>
</evidence>
<feature type="compositionally biased region" description="Basic and acidic residues" evidence="9">
    <location>
        <begin position="377"/>
        <end position="387"/>
    </location>
</feature>
<evidence type="ECO:0000256" key="1">
    <source>
        <dbReference type="ARBA" id="ARBA00004123"/>
    </source>
</evidence>
<protein>
    <recommendedName>
        <fullName evidence="3">H/ACA ribonucleoprotein complex non-core subunit NAF1</fullName>
    </recommendedName>
</protein>
<comment type="subcellular location">
    <subcellularLocation>
        <location evidence="1">Nucleus</location>
    </subcellularLocation>
</comment>
<feature type="compositionally biased region" description="Low complexity" evidence="9">
    <location>
        <begin position="577"/>
        <end position="588"/>
    </location>
</feature>
<organism evidence="10 11">
    <name type="scientific">Dioszegia hungarica</name>
    <dbReference type="NCBI Taxonomy" id="4972"/>
    <lineage>
        <taxon>Eukaryota</taxon>
        <taxon>Fungi</taxon>
        <taxon>Dikarya</taxon>
        <taxon>Basidiomycota</taxon>
        <taxon>Agaricomycotina</taxon>
        <taxon>Tremellomycetes</taxon>
        <taxon>Tremellales</taxon>
        <taxon>Bulleribasidiaceae</taxon>
        <taxon>Dioszegia</taxon>
    </lineage>
</organism>
<dbReference type="EMBL" id="JAKWFO010000013">
    <property type="protein sequence ID" value="KAI9632970.1"/>
    <property type="molecule type" value="Genomic_DNA"/>
</dbReference>
<dbReference type="InterPro" id="IPR009000">
    <property type="entry name" value="Transl_B-barrel_sf"/>
</dbReference>
<feature type="compositionally biased region" description="Gly residues" evidence="9">
    <location>
        <begin position="506"/>
        <end position="536"/>
    </location>
</feature>
<dbReference type="InterPro" id="IPR038664">
    <property type="entry name" value="Gar1/Naf1_Cbf5-bd_sf"/>
</dbReference>
<keyword evidence="6" id="KW-0597">Phosphoprotein</keyword>
<comment type="caution">
    <text evidence="10">The sequence shown here is derived from an EMBL/GenBank/DDBJ whole genome shotgun (WGS) entry which is preliminary data.</text>
</comment>
<comment type="similarity">
    <text evidence="2">Belongs to the NAF1 family.</text>
</comment>
<evidence type="ECO:0000256" key="4">
    <source>
        <dbReference type="ARBA" id="ARBA00022517"/>
    </source>
</evidence>
<feature type="compositionally biased region" description="Acidic residues" evidence="9">
    <location>
        <begin position="388"/>
        <end position="402"/>
    </location>
</feature>
<evidence type="ECO:0000256" key="3">
    <source>
        <dbReference type="ARBA" id="ARBA00021438"/>
    </source>
</evidence>
<feature type="region of interest" description="Disordered" evidence="9">
    <location>
        <begin position="129"/>
        <end position="171"/>
    </location>
</feature>
<dbReference type="Gene3D" id="2.40.10.230">
    <property type="entry name" value="Probable tRNA pseudouridine synthase domain"/>
    <property type="match status" value="1"/>
</dbReference>
<dbReference type="GO" id="GO:0005634">
    <property type="term" value="C:nucleus"/>
    <property type="evidence" value="ECO:0007669"/>
    <property type="project" value="UniProtKB-SubCell"/>
</dbReference>
<dbReference type="GO" id="GO:0006364">
    <property type="term" value="P:rRNA processing"/>
    <property type="evidence" value="ECO:0007669"/>
    <property type="project" value="UniProtKB-KW"/>
</dbReference>
<keyword evidence="4" id="KW-0690">Ribosome biogenesis</keyword>
<evidence type="ECO:0000256" key="8">
    <source>
        <dbReference type="ARBA" id="ARBA00023242"/>
    </source>
</evidence>
<reference evidence="10" key="1">
    <citation type="journal article" date="2022" name="G3 (Bethesda)">
        <title>High quality genome of the basidiomycete yeast Dioszegia hungarica PDD-24b-2 isolated from cloud water.</title>
        <authorList>
            <person name="Jarrige D."/>
            <person name="Haridas S."/>
            <person name="Bleykasten-Grosshans C."/>
            <person name="Joly M."/>
            <person name="Nadalig T."/>
            <person name="Sancelme M."/>
            <person name="Vuilleumier S."/>
            <person name="Grigoriev I.V."/>
            <person name="Amato P."/>
            <person name="Bringel F."/>
        </authorList>
    </citation>
    <scope>NUCLEOTIDE SEQUENCE</scope>
    <source>
        <strain evidence="10">PDD-24b-2</strain>
    </source>
</reference>
<keyword evidence="7" id="KW-0694">RNA-binding</keyword>
<feature type="compositionally biased region" description="Polar residues" evidence="9">
    <location>
        <begin position="589"/>
        <end position="612"/>
    </location>
</feature>
<evidence type="ECO:0000313" key="11">
    <source>
        <dbReference type="Proteomes" id="UP001164286"/>
    </source>
</evidence>
<feature type="compositionally biased region" description="Basic and acidic residues" evidence="9">
    <location>
        <begin position="66"/>
        <end position="76"/>
    </location>
</feature>
<evidence type="ECO:0000313" key="10">
    <source>
        <dbReference type="EMBL" id="KAI9632970.1"/>
    </source>
</evidence>
<dbReference type="Proteomes" id="UP001164286">
    <property type="component" value="Unassembled WGS sequence"/>
</dbReference>
<feature type="region of interest" description="Disordered" evidence="9">
    <location>
        <begin position="250"/>
        <end position="276"/>
    </location>
</feature>
<dbReference type="RefSeq" id="XP_052942747.1">
    <property type="nucleotide sequence ID" value="XM_053086158.1"/>
</dbReference>
<dbReference type="InterPro" id="IPR007504">
    <property type="entry name" value="H/ACA_rnp_Gar1/Naf1"/>
</dbReference>
<dbReference type="AlphaFoldDB" id="A0AA38LRG4"/>
<evidence type="ECO:0000256" key="2">
    <source>
        <dbReference type="ARBA" id="ARBA00009801"/>
    </source>
</evidence>
<feature type="region of interest" description="Disordered" evidence="9">
    <location>
        <begin position="377"/>
        <end position="431"/>
    </location>
</feature>
<dbReference type="Pfam" id="PF04410">
    <property type="entry name" value="Gar1"/>
    <property type="match status" value="1"/>
</dbReference>
<feature type="non-terminal residue" evidence="10">
    <location>
        <position position="1"/>
    </location>
</feature>
<dbReference type="GO" id="GO:0003723">
    <property type="term" value="F:RNA binding"/>
    <property type="evidence" value="ECO:0007669"/>
    <property type="project" value="UniProtKB-KW"/>
</dbReference>
<dbReference type="GO" id="GO:0005732">
    <property type="term" value="C:sno(s)RNA-containing ribonucleoprotein complex"/>
    <property type="evidence" value="ECO:0007669"/>
    <property type="project" value="InterPro"/>
</dbReference>
<accession>A0AA38LRG4</accession>
<dbReference type="GO" id="GO:0001522">
    <property type="term" value="P:pseudouridine synthesis"/>
    <property type="evidence" value="ECO:0007669"/>
    <property type="project" value="InterPro"/>
</dbReference>
<dbReference type="GO" id="GO:0000493">
    <property type="term" value="P:box H/ACA snoRNP assembly"/>
    <property type="evidence" value="ECO:0007669"/>
    <property type="project" value="InterPro"/>
</dbReference>
<feature type="region of interest" description="Disordered" evidence="9">
    <location>
        <begin position="66"/>
        <end position="113"/>
    </location>
</feature>
<dbReference type="SUPFAM" id="SSF50447">
    <property type="entry name" value="Translation proteins"/>
    <property type="match status" value="1"/>
</dbReference>
<feature type="region of interest" description="Disordered" evidence="9">
    <location>
        <begin position="466"/>
        <end position="612"/>
    </location>
</feature>